<dbReference type="InterPro" id="IPR036961">
    <property type="entry name" value="Kinesin_motor_dom_sf"/>
</dbReference>
<dbReference type="Gene3D" id="3.40.850.10">
    <property type="entry name" value="Kinesin motor domain"/>
    <property type="match status" value="1"/>
</dbReference>
<dbReference type="OrthoDB" id="6781984at2759"/>
<name>A0A653DWV9_CALMS</name>
<evidence type="ECO:0000256" key="1">
    <source>
        <dbReference type="ARBA" id="ARBA00004245"/>
    </source>
</evidence>
<keyword evidence="3 7" id="KW-0067">ATP-binding</keyword>
<dbReference type="GO" id="GO:0007018">
    <property type="term" value="P:microtubule-based movement"/>
    <property type="evidence" value="ECO:0007669"/>
    <property type="project" value="InterPro"/>
</dbReference>
<dbReference type="InterPro" id="IPR027640">
    <property type="entry name" value="Kinesin-like_fam"/>
</dbReference>
<keyword evidence="10" id="KW-1185">Reference proteome</keyword>
<dbReference type="InterPro" id="IPR001752">
    <property type="entry name" value="Kinesin_motor_dom"/>
</dbReference>
<dbReference type="PANTHER" id="PTHR47968:SF75">
    <property type="entry name" value="CENTROMERE-ASSOCIATED PROTEIN E"/>
    <property type="match status" value="1"/>
</dbReference>
<dbReference type="EMBL" id="CAACVG010015597">
    <property type="protein sequence ID" value="VEN64606.1"/>
    <property type="molecule type" value="Genomic_DNA"/>
</dbReference>
<evidence type="ECO:0000313" key="10">
    <source>
        <dbReference type="Proteomes" id="UP000410492"/>
    </source>
</evidence>
<keyword evidence="4" id="KW-0175">Coiled coil</keyword>
<evidence type="ECO:0000256" key="4">
    <source>
        <dbReference type="ARBA" id="ARBA00023054"/>
    </source>
</evidence>
<sequence length="223" mass="25257">MSSTDNIKVAIKARPLIQREIVEGLKPVWRIRSNSVYQTDDVGNRFGEIYTFDHVFDQDCTNTNVYTTVVSSLVESFMEGFNATIFTYGQTSSGKTHTILGSKSEDGLFDLVVKDIFHYVSATTDKKYLIRCSYFEIYNEKINDLLEKSNQALAIREDTKGNMILNAREAVVTNVAEVKEKMKEGNKVRRIGATGMNERSSRSHTIFHISLPGIKTVIFSFIQ</sequence>
<organism evidence="9 10">
    <name type="scientific">Callosobruchus maculatus</name>
    <name type="common">Southern cowpea weevil</name>
    <name type="synonym">Pulse bruchid</name>
    <dbReference type="NCBI Taxonomy" id="64391"/>
    <lineage>
        <taxon>Eukaryota</taxon>
        <taxon>Metazoa</taxon>
        <taxon>Ecdysozoa</taxon>
        <taxon>Arthropoda</taxon>
        <taxon>Hexapoda</taxon>
        <taxon>Insecta</taxon>
        <taxon>Pterygota</taxon>
        <taxon>Neoptera</taxon>
        <taxon>Endopterygota</taxon>
        <taxon>Coleoptera</taxon>
        <taxon>Polyphaga</taxon>
        <taxon>Cucujiformia</taxon>
        <taxon>Chrysomeloidea</taxon>
        <taxon>Chrysomelidae</taxon>
        <taxon>Bruchinae</taxon>
        <taxon>Bruchini</taxon>
        <taxon>Callosobruchus</taxon>
    </lineage>
</organism>
<evidence type="ECO:0000256" key="3">
    <source>
        <dbReference type="ARBA" id="ARBA00022840"/>
    </source>
</evidence>
<comment type="subcellular location">
    <subcellularLocation>
        <location evidence="1">Cytoplasm</location>
        <location evidence="1">Cytoskeleton</location>
    </subcellularLocation>
</comment>
<dbReference type="GO" id="GO:0003777">
    <property type="term" value="F:microtubule motor activity"/>
    <property type="evidence" value="ECO:0007669"/>
    <property type="project" value="InterPro"/>
</dbReference>
<dbReference type="PROSITE" id="PS50067">
    <property type="entry name" value="KINESIN_MOTOR_2"/>
    <property type="match status" value="1"/>
</dbReference>
<feature type="binding site" evidence="7">
    <location>
        <begin position="89"/>
        <end position="96"/>
    </location>
    <ligand>
        <name>ATP</name>
        <dbReference type="ChEBI" id="CHEBI:30616"/>
    </ligand>
</feature>
<feature type="domain" description="Kinesin motor" evidence="8">
    <location>
        <begin position="6"/>
        <end position="223"/>
    </location>
</feature>
<keyword evidence="2 7" id="KW-0547">Nucleotide-binding</keyword>
<protein>
    <recommendedName>
        <fullName evidence="8">Kinesin motor domain-containing protein</fullName>
    </recommendedName>
</protein>
<evidence type="ECO:0000256" key="7">
    <source>
        <dbReference type="PROSITE-ProRule" id="PRU00283"/>
    </source>
</evidence>
<proteinExistence type="inferred from homology"/>
<dbReference type="GO" id="GO:0005874">
    <property type="term" value="C:microtubule"/>
    <property type="evidence" value="ECO:0007669"/>
    <property type="project" value="TreeGrafter"/>
</dbReference>
<evidence type="ECO:0000313" key="9">
    <source>
        <dbReference type="EMBL" id="VEN64606.1"/>
    </source>
</evidence>
<dbReference type="SMART" id="SM00129">
    <property type="entry name" value="KISc"/>
    <property type="match status" value="1"/>
</dbReference>
<comment type="similarity">
    <text evidence="7">Belongs to the TRAFAC class myosin-kinesin ATPase superfamily. Kinesin family.</text>
</comment>
<dbReference type="InterPro" id="IPR027417">
    <property type="entry name" value="P-loop_NTPase"/>
</dbReference>
<dbReference type="Pfam" id="PF00225">
    <property type="entry name" value="Kinesin"/>
    <property type="match status" value="1"/>
</dbReference>
<accession>A0A653DWV9</accession>
<evidence type="ECO:0000256" key="2">
    <source>
        <dbReference type="ARBA" id="ARBA00022741"/>
    </source>
</evidence>
<dbReference type="Proteomes" id="UP000410492">
    <property type="component" value="Unassembled WGS sequence"/>
</dbReference>
<evidence type="ECO:0000259" key="8">
    <source>
        <dbReference type="PROSITE" id="PS50067"/>
    </source>
</evidence>
<keyword evidence="5 7" id="KW-0505">Motor protein</keyword>
<evidence type="ECO:0000256" key="5">
    <source>
        <dbReference type="ARBA" id="ARBA00023175"/>
    </source>
</evidence>
<keyword evidence="6" id="KW-0963">Cytoplasm</keyword>
<dbReference type="PRINTS" id="PR00380">
    <property type="entry name" value="KINESINHEAVY"/>
</dbReference>
<dbReference type="GO" id="GO:0008017">
    <property type="term" value="F:microtubule binding"/>
    <property type="evidence" value="ECO:0007669"/>
    <property type="project" value="InterPro"/>
</dbReference>
<dbReference type="SUPFAM" id="SSF52540">
    <property type="entry name" value="P-loop containing nucleoside triphosphate hydrolases"/>
    <property type="match status" value="1"/>
</dbReference>
<keyword evidence="6" id="KW-0206">Cytoskeleton</keyword>
<gene>
    <name evidence="9" type="ORF">CALMAC_LOCUS21093</name>
</gene>
<reference evidence="9 10" key="1">
    <citation type="submission" date="2019-01" db="EMBL/GenBank/DDBJ databases">
        <authorList>
            <person name="Sayadi A."/>
        </authorList>
    </citation>
    <scope>NUCLEOTIDE SEQUENCE [LARGE SCALE GENOMIC DNA]</scope>
</reference>
<dbReference type="GO" id="GO:0005524">
    <property type="term" value="F:ATP binding"/>
    <property type="evidence" value="ECO:0007669"/>
    <property type="project" value="UniProtKB-UniRule"/>
</dbReference>
<dbReference type="GO" id="GO:0000278">
    <property type="term" value="P:mitotic cell cycle"/>
    <property type="evidence" value="ECO:0007669"/>
    <property type="project" value="TreeGrafter"/>
</dbReference>
<dbReference type="AlphaFoldDB" id="A0A653DWV9"/>
<evidence type="ECO:0000256" key="6">
    <source>
        <dbReference type="ARBA" id="ARBA00023212"/>
    </source>
</evidence>
<dbReference type="PANTHER" id="PTHR47968">
    <property type="entry name" value="CENTROMERE PROTEIN E"/>
    <property type="match status" value="1"/>
</dbReference>